<name>Q2LPV5_SYNAS</name>
<dbReference type="eggNOG" id="COG3206">
    <property type="taxonomic scope" value="Bacteria"/>
</dbReference>
<evidence type="ECO:0000313" key="9">
    <source>
        <dbReference type="EMBL" id="ABC76314.1"/>
    </source>
</evidence>
<feature type="coiled-coil region" evidence="6">
    <location>
        <begin position="368"/>
        <end position="395"/>
    </location>
</feature>
<dbReference type="STRING" id="56780.SYN_01204"/>
<dbReference type="Proteomes" id="UP000001933">
    <property type="component" value="Chromosome"/>
</dbReference>
<keyword evidence="4 7" id="KW-1133">Transmembrane helix</keyword>
<organism evidence="9 10">
    <name type="scientific">Syntrophus aciditrophicus (strain SB)</name>
    <dbReference type="NCBI Taxonomy" id="56780"/>
    <lineage>
        <taxon>Bacteria</taxon>
        <taxon>Pseudomonadati</taxon>
        <taxon>Thermodesulfobacteriota</taxon>
        <taxon>Syntrophia</taxon>
        <taxon>Syntrophales</taxon>
        <taxon>Syntrophaceae</taxon>
        <taxon>Syntrophus</taxon>
    </lineage>
</organism>
<dbReference type="PANTHER" id="PTHR32309:SF13">
    <property type="entry name" value="FERRIC ENTEROBACTIN TRANSPORT PROTEIN FEPE"/>
    <property type="match status" value="1"/>
</dbReference>
<evidence type="ECO:0000256" key="1">
    <source>
        <dbReference type="ARBA" id="ARBA00004651"/>
    </source>
</evidence>
<dbReference type="AlphaFoldDB" id="Q2LPV5"/>
<evidence type="ECO:0000259" key="8">
    <source>
        <dbReference type="Pfam" id="PF02706"/>
    </source>
</evidence>
<evidence type="ECO:0000256" key="3">
    <source>
        <dbReference type="ARBA" id="ARBA00022692"/>
    </source>
</evidence>
<keyword evidence="6" id="KW-0175">Coiled coil</keyword>
<dbReference type="Pfam" id="PF02706">
    <property type="entry name" value="Wzz"/>
    <property type="match status" value="1"/>
</dbReference>
<evidence type="ECO:0000256" key="6">
    <source>
        <dbReference type="SAM" id="Coils"/>
    </source>
</evidence>
<comment type="subcellular location">
    <subcellularLocation>
        <location evidence="1">Cell membrane</location>
        <topology evidence="1">Multi-pass membrane protein</topology>
    </subcellularLocation>
</comment>
<evidence type="ECO:0000256" key="4">
    <source>
        <dbReference type="ARBA" id="ARBA00022989"/>
    </source>
</evidence>
<proteinExistence type="predicted"/>
<dbReference type="InterPro" id="IPR050445">
    <property type="entry name" value="Bact_polysacc_biosynth/exp"/>
</dbReference>
<dbReference type="GO" id="GO:0005886">
    <property type="term" value="C:plasma membrane"/>
    <property type="evidence" value="ECO:0007669"/>
    <property type="project" value="UniProtKB-SubCell"/>
</dbReference>
<evidence type="ECO:0000313" key="10">
    <source>
        <dbReference type="Proteomes" id="UP000001933"/>
    </source>
</evidence>
<protein>
    <submittedName>
        <fullName evidence="9">Chain length determinant protein, Wzz-like protein</fullName>
    </submittedName>
</protein>
<dbReference type="HOGENOM" id="CLU_009912_5_0_7"/>
<dbReference type="Gene3D" id="1.10.287.1490">
    <property type="match status" value="1"/>
</dbReference>
<dbReference type="InParanoid" id="Q2LPV5"/>
<dbReference type="InterPro" id="IPR003856">
    <property type="entry name" value="LPS_length_determ_N"/>
</dbReference>
<feature type="transmembrane region" description="Helical" evidence="7">
    <location>
        <begin position="27"/>
        <end position="45"/>
    </location>
</feature>
<dbReference type="PANTHER" id="PTHR32309">
    <property type="entry name" value="TYROSINE-PROTEIN KINASE"/>
    <property type="match status" value="1"/>
</dbReference>
<keyword evidence="2" id="KW-1003">Cell membrane</keyword>
<feature type="transmembrane region" description="Helical" evidence="7">
    <location>
        <begin position="490"/>
        <end position="509"/>
    </location>
</feature>
<feature type="domain" description="Polysaccharide chain length determinant N-terminal" evidence="8">
    <location>
        <begin position="9"/>
        <end position="92"/>
    </location>
</feature>
<reference evidence="9 10" key="1">
    <citation type="journal article" date="2007" name="Proc. Natl. Acad. Sci. U.S.A.">
        <title>The genome of Syntrophus aciditrophicus: life at the thermodynamic limit of microbial growth.</title>
        <authorList>
            <person name="McInerney M.J."/>
            <person name="Rohlin L."/>
            <person name="Mouttaki H."/>
            <person name="Kim U."/>
            <person name="Krupp R.S."/>
            <person name="Rios-Hernandez L."/>
            <person name="Sieber J."/>
            <person name="Struchtemeyer C.G."/>
            <person name="Bhattacharyya A."/>
            <person name="Campbell J.W."/>
            <person name="Gunsalus R.P."/>
        </authorList>
    </citation>
    <scope>NUCLEOTIDE SEQUENCE [LARGE SCALE GENOMIC DNA]</scope>
    <source>
        <strain evidence="9 10">SB</strain>
    </source>
</reference>
<dbReference type="EMBL" id="CP000252">
    <property type="protein sequence ID" value="ABC76314.1"/>
    <property type="molecule type" value="Genomic_DNA"/>
</dbReference>
<sequence length="525" mass="59166">MEREYVEENTLEFKKLIGILKRRKWEILLPAAAIFLIAAIGAFYWPPTYRSTSTVLIEEQEIPREYVTTTVTGYAEQRLQTISQRIMSYNKLMEIINRFNLYADLRRKSNMEAVIEKMREAIKLETISADVKDRSGSAKSATIAFTVSYEGEKPEVVQQVANVLASLYLEENLRSREEKSAGASKFIETEGKQIQAQLAEIDGKIAAFKSSNLNSLPELAQFNLQTLAQSDQEIDQLNDQLRTLKEKESYLLTQLASIPQDLANPDKERLKELRAQIVNLRTRYSEEYPDVVKARQEIAELERRLGSAGKQSALGGQSDNPAYVAMSAQLAGTRSDIRSINRQLGLVRSKREGYRHRIEASPRTEEQYKLLLSERNNLQAKYDDLMKKHMEAKVAQGLEEVQMGERFTLIDPARLPGEPIEPNIPAVLLIGLILGTGAGVGTASLREFSDKSAHSAEDLELATSMNVLAAIPEIVTLEDRERGKKKCRTLMMSAGAVAVIGLIVFHFFVMNVDVFIARLMRRFSI</sequence>
<gene>
    <name evidence="9" type="ORF">SYN_01204</name>
</gene>
<evidence type="ECO:0000256" key="5">
    <source>
        <dbReference type="ARBA" id="ARBA00023136"/>
    </source>
</evidence>
<keyword evidence="3 7" id="KW-0812">Transmembrane</keyword>
<keyword evidence="5 7" id="KW-0472">Membrane</keyword>
<dbReference type="KEGG" id="sat:SYN_01204"/>
<keyword evidence="10" id="KW-1185">Reference proteome</keyword>
<evidence type="ECO:0000256" key="7">
    <source>
        <dbReference type="SAM" id="Phobius"/>
    </source>
</evidence>
<accession>Q2LPV5</accession>
<evidence type="ECO:0000256" key="2">
    <source>
        <dbReference type="ARBA" id="ARBA00022475"/>
    </source>
</evidence>
<dbReference type="GO" id="GO:0004713">
    <property type="term" value="F:protein tyrosine kinase activity"/>
    <property type="evidence" value="ECO:0007669"/>
    <property type="project" value="TreeGrafter"/>
</dbReference>